<feature type="domain" description="Coiled-coil" evidence="2">
    <location>
        <begin position="235"/>
        <end position="469"/>
    </location>
</feature>
<evidence type="ECO:0000313" key="4">
    <source>
        <dbReference type="Ensembl" id="ENSDCDP00010050447.1"/>
    </source>
</evidence>
<evidence type="ECO:0000259" key="2">
    <source>
        <dbReference type="Pfam" id="PF21035"/>
    </source>
</evidence>
<evidence type="ECO:0000313" key="5">
    <source>
        <dbReference type="Proteomes" id="UP000694580"/>
    </source>
</evidence>
<protein>
    <recommendedName>
        <fullName evidence="6">Coiled-coil domain-containing protein 138</fullName>
    </recommendedName>
</protein>
<feature type="coiled-coil region" evidence="1">
    <location>
        <begin position="157"/>
        <end position="212"/>
    </location>
</feature>
<dbReference type="InterPro" id="IPR048750">
    <property type="entry name" value="CCDC138_C"/>
</dbReference>
<dbReference type="GeneTree" id="ENSGT00940000168612"/>
<dbReference type="Pfam" id="PF21035">
    <property type="entry name" value="CCDC138_C"/>
    <property type="match status" value="1"/>
</dbReference>
<reference evidence="4" key="2">
    <citation type="submission" date="2025-08" db="UniProtKB">
        <authorList>
            <consortium name="Ensembl"/>
        </authorList>
    </citation>
    <scope>IDENTIFICATION</scope>
</reference>
<dbReference type="InterPro" id="IPR016024">
    <property type="entry name" value="ARM-type_fold"/>
</dbReference>
<dbReference type="InterPro" id="IPR048751">
    <property type="entry name" value="CCDC138_CC"/>
</dbReference>
<accession>A0AAY4DY75</accession>
<name>A0AAY4DY75_9TELE</name>
<dbReference type="SUPFAM" id="SSF48371">
    <property type="entry name" value="ARM repeat"/>
    <property type="match status" value="1"/>
</dbReference>
<dbReference type="Pfam" id="PF21037">
    <property type="entry name" value="CCDC138_cc"/>
    <property type="match status" value="1"/>
</dbReference>
<sequence>MFAPLDVTLPSNFVRTSRCSSPEPTGFRREGMQEKHENSLNITFSLRGLGQVHQEMLKISEKLQVVLIIYFLFNYSLFCYHYFSNLLPYAQLERKNQKQWAEELQERERQVEQREKSGFHHHDALLKISGLEEAVHHHIEALQEKHQREVSHLGVALKEKTKEIRRMKSSLDTMKELNDSLKKQLADVNEENKKLESHSRKVQARLENLQVSSDGKGGVKMVQYVSIVYFIFSIEKLFHQTTEAESVLHLPLLKFVHWSLSQLDHGGQHAVLTSTLRRLGEEMFRGPTNPNTSRKSRSCPLFKSPCLHTRLLATLIILRTISQVDTVAQALDVLLCAVRLEEGRALFLQYQALPALLAILRGGSPGLLALVIDVFMQMCAESWLLSHFLEACGSEDFFRSVTPLLRGSRLEVPQVEKLSMLLEKLSDVRSNKRLFEASGLHLLLQEMHRTADPSYTFLSFNLSSILFNLGQRP</sequence>
<proteinExistence type="predicted"/>
<dbReference type="InterPro" id="IPR038798">
    <property type="entry name" value="CCDC138"/>
</dbReference>
<feature type="domain" description="Coiled-coil-domain-containing protein 138 coiled-coil" evidence="3">
    <location>
        <begin position="162"/>
        <end position="210"/>
    </location>
</feature>
<dbReference type="Ensembl" id="ENSDCDT00010060869.1">
    <property type="protein sequence ID" value="ENSDCDP00010050447.1"/>
    <property type="gene ID" value="ENSDCDG00010029910.1"/>
</dbReference>
<dbReference type="AlphaFoldDB" id="A0AAY4DY75"/>
<keyword evidence="1" id="KW-0175">Coiled coil</keyword>
<evidence type="ECO:0000259" key="3">
    <source>
        <dbReference type="Pfam" id="PF21037"/>
    </source>
</evidence>
<reference evidence="4" key="3">
    <citation type="submission" date="2025-09" db="UniProtKB">
        <authorList>
            <consortium name="Ensembl"/>
        </authorList>
    </citation>
    <scope>IDENTIFICATION</scope>
</reference>
<dbReference type="PANTHER" id="PTHR34523:SF1">
    <property type="entry name" value="COILED-COIL DOMAIN-CONTAINING PROTEIN 138"/>
    <property type="match status" value="1"/>
</dbReference>
<evidence type="ECO:0000256" key="1">
    <source>
        <dbReference type="SAM" id="Coils"/>
    </source>
</evidence>
<reference evidence="4 5" key="1">
    <citation type="submission" date="2020-06" db="EMBL/GenBank/DDBJ databases">
        <authorList>
            <consortium name="Wellcome Sanger Institute Data Sharing"/>
        </authorList>
    </citation>
    <scope>NUCLEOTIDE SEQUENCE [LARGE SCALE GENOMIC DNA]</scope>
</reference>
<dbReference type="Gene3D" id="1.20.5.340">
    <property type="match status" value="1"/>
</dbReference>
<dbReference type="Proteomes" id="UP000694580">
    <property type="component" value="Chromosome 9"/>
</dbReference>
<evidence type="ECO:0008006" key="6">
    <source>
        <dbReference type="Google" id="ProtNLM"/>
    </source>
</evidence>
<gene>
    <name evidence="4" type="primary">STIM1</name>
</gene>
<keyword evidence="5" id="KW-1185">Reference proteome</keyword>
<dbReference type="PANTHER" id="PTHR34523">
    <property type="entry name" value="COILED-COIL DOMAIN-CONTAINING PROTEIN 138"/>
    <property type="match status" value="1"/>
</dbReference>
<organism evidence="4 5">
    <name type="scientific">Denticeps clupeoides</name>
    <name type="common">denticle herring</name>
    <dbReference type="NCBI Taxonomy" id="299321"/>
    <lineage>
        <taxon>Eukaryota</taxon>
        <taxon>Metazoa</taxon>
        <taxon>Chordata</taxon>
        <taxon>Craniata</taxon>
        <taxon>Vertebrata</taxon>
        <taxon>Euteleostomi</taxon>
        <taxon>Actinopterygii</taxon>
        <taxon>Neopterygii</taxon>
        <taxon>Teleostei</taxon>
        <taxon>Clupei</taxon>
        <taxon>Clupeiformes</taxon>
        <taxon>Denticipitoidei</taxon>
        <taxon>Denticipitidae</taxon>
        <taxon>Denticeps</taxon>
    </lineage>
</organism>